<organism evidence="1 2">
    <name type="scientific">Ricinus communis</name>
    <name type="common">Castor bean</name>
    <dbReference type="NCBI Taxonomy" id="3988"/>
    <lineage>
        <taxon>Eukaryota</taxon>
        <taxon>Viridiplantae</taxon>
        <taxon>Streptophyta</taxon>
        <taxon>Embryophyta</taxon>
        <taxon>Tracheophyta</taxon>
        <taxon>Spermatophyta</taxon>
        <taxon>Magnoliopsida</taxon>
        <taxon>eudicotyledons</taxon>
        <taxon>Gunneridae</taxon>
        <taxon>Pentapetalae</taxon>
        <taxon>rosids</taxon>
        <taxon>fabids</taxon>
        <taxon>Malpighiales</taxon>
        <taxon>Euphorbiaceae</taxon>
        <taxon>Acalyphoideae</taxon>
        <taxon>Acalypheae</taxon>
        <taxon>Ricinus</taxon>
    </lineage>
</organism>
<reference evidence="2" key="1">
    <citation type="journal article" date="2010" name="Nat. Biotechnol.">
        <title>Draft genome sequence of the oilseed species Ricinus communis.</title>
        <authorList>
            <person name="Chan A.P."/>
            <person name="Crabtree J."/>
            <person name="Zhao Q."/>
            <person name="Lorenzi H."/>
            <person name="Orvis J."/>
            <person name="Puiu D."/>
            <person name="Melake-Berhan A."/>
            <person name="Jones K.M."/>
            <person name="Redman J."/>
            <person name="Chen G."/>
            <person name="Cahoon E.B."/>
            <person name="Gedil M."/>
            <person name="Stanke M."/>
            <person name="Haas B.J."/>
            <person name="Wortman J.R."/>
            <person name="Fraser-Liggett C.M."/>
            <person name="Ravel J."/>
            <person name="Rabinowicz P.D."/>
        </authorList>
    </citation>
    <scope>NUCLEOTIDE SEQUENCE [LARGE SCALE GENOMIC DNA]</scope>
    <source>
        <strain evidence="2">cv. Hale</strain>
    </source>
</reference>
<dbReference type="EMBL" id="EQ973911">
    <property type="protein sequence ID" value="EEF39173.1"/>
    <property type="molecule type" value="Genomic_DNA"/>
</dbReference>
<keyword evidence="2" id="KW-1185">Reference proteome</keyword>
<accession>B9SB83</accession>
<evidence type="ECO:0000313" key="1">
    <source>
        <dbReference type="EMBL" id="EEF39173.1"/>
    </source>
</evidence>
<evidence type="ECO:0000313" key="2">
    <source>
        <dbReference type="Proteomes" id="UP000008311"/>
    </source>
</evidence>
<protein>
    <submittedName>
        <fullName evidence="1">Uncharacterized protein</fullName>
    </submittedName>
</protein>
<gene>
    <name evidence="1" type="ORF">RCOM_0786440</name>
</gene>
<dbReference type="InParanoid" id="B9SB83"/>
<dbReference type="AlphaFoldDB" id="B9SB83"/>
<proteinExistence type="predicted"/>
<name>B9SB83_RICCO</name>
<sequence>MGEREKDAALVNESNLRNEKYATHADSSELAALCRSHLATFLLLLAHRQHDQAAIAGPLTAHADRHMINMQTGIPT</sequence>
<dbReference type="Proteomes" id="UP000008311">
    <property type="component" value="Unassembled WGS sequence"/>
</dbReference>